<dbReference type="Proteomes" id="UP000594015">
    <property type="component" value="Chromosome"/>
</dbReference>
<sequence>MLMVMKAERSPLEHTLRDTRKREKRHSTFNQHHRQLLDRLRDVEWVASSKLEDRPKTKLTLIRNGWMEMRSSATGIEYHITEAGLAALTQPRLKTPGAF</sequence>
<dbReference type="KEGG" id="barh:WN72_24530"/>
<name>A0AAE7TIP6_9BRAD</name>
<evidence type="ECO:0000256" key="1">
    <source>
        <dbReference type="SAM" id="MobiDB-lite"/>
    </source>
</evidence>
<proteinExistence type="predicted"/>
<gene>
    <name evidence="2" type="ORF">WN72_24530</name>
</gene>
<protein>
    <submittedName>
        <fullName evidence="2">Uncharacterized protein</fullName>
    </submittedName>
</protein>
<dbReference type="AlphaFoldDB" id="A0AAE7TIP6"/>
<organism evidence="2 3">
    <name type="scientific">Bradyrhizobium arachidis</name>
    <dbReference type="NCBI Taxonomy" id="858423"/>
    <lineage>
        <taxon>Bacteria</taxon>
        <taxon>Pseudomonadati</taxon>
        <taxon>Pseudomonadota</taxon>
        <taxon>Alphaproteobacteria</taxon>
        <taxon>Hyphomicrobiales</taxon>
        <taxon>Nitrobacteraceae</taxon>
        <taxon>Bradyrhizobium</taxon>
    </lineage>
</organism>
<feature type="compositionally biased region" description="Basic residues" evidence="1">
    <location>
        <begin position="22"/>
        <end position="33"/>
    </location>
</feature>
<accession>A0AAE7TIP6</accession>
<feature type="compositionally biased region" description="Basic and acidic residues" evidence="1">
    <location>
        <begin position="1"/>
        <end position="21"/>
    </location>
</feature>
<evidence type="ECO:0000313" key="3">
    <source>
        <dbReference type="Proteomes" id="UP000594015"/>
    </source>
</evidence>
<reference evidence="2 3" key="1">
    <citation type="submission" date="2018-06" db="EMBL/GenBank/DDBJ databases">
        <title>Comparative genomics of Bradyrhizobium nodulating Arachidis hypogaea.</title>
        <authorList>
            <person name="Li Y."/>
        </authorList>
    </citation>
    <scope>NUCLEOTIDE SEQUENCE [LARGE SCALE GENOMIC DNA]</scope>
    <source>
        <strain evidence="2 3">CCBAU 051107</strain>
    </source>
</reference>
<evidence type="ECO:0000313" key="2">
    <source>
        <dbReference type="EMBL" id="QOZ69131.1"/>
    </source>
</evidence>
<feature type="region of interest" description="Disordered" evidence="1">
    <location>
        <begin position="1"/>
        <end position="33"/>
    </location>
</feature>
<dbReference type="EMBL" id="CP030050">
    <property type="protein sequence ID" value="QOZ69131.1"/>
    <property type="molecule type" value="Genomic_DNA"/>
</dbReference>
<dbReference type="RefSeq" id="WP_092216318.1">
    <property type="nucleotide sequence ID" value="NZ_CP030050.1"/>
</dbReference>